<keyword evidence="1" id="KW-0175">Coiled coil</keyword>
<reference evidence="4" key="1">
    <citation type="submission" date="2015-01" db="EMBL/GenBank/DDBJ databases">
        <authorList>
            <person name="Aksoy S."/>
            <person name="Warren W."/>
            <person name="Wilson R.K."/>
        </authorList>
    </citation>
    <scope>NUCLEOTIDE SEQUENCE [LARGE SCALE GENOMIC DNA]</scope>
    <source>
        <strain evidence="4">IAEA</strain>
    </source>
</reference>
<dbReference type="InterPro" id="IPR032057">
    <property type="entry name" value="DUF4799"/>
</dbReference>
<protein>
    <submittedName>
        <fullName evidence="3">Uncharacterized protein</fullName>
    </submittedName>
</protein>
<dbReference type="PANTHER" id="PTHR46007:SF8">
    <property type="entry name" value="C2H2-TYPE DOMAIN-CONTAINING PROTEIN"/>
    <property type="match status" value="1"/>
</dbReference>
<dbReference type="Pfam" id="PF16056">
    <property type="entry name" value="DUF4799"/>
    <property type="match status" value="1"/>
</dbReference>
<dbReference type="EnsemblMetazoa" id="GPPI007975-RA">
    <property type="protein sequence ID" value="GPPI007975-PA"/>
    <property type="gene ID" value="GPPI007975"/>
</dbReference>
<name>A0A1B0ATG8_9MUSC</name>
<feature type="region of interest" description="Disordered" evidence="2">
    <location>
        <begin position="403"/>
        <end position="457"/>
    </location>
</feature>
<dbReference type="GO" id="GO:0045944">
    <property type="term" value="P:positive regulation of transcription by RNA polymerase II"/>
    <property type="evidence" value="ECO:0007669"/>
    <property type="project" value="TreeGrafter"/>
</dbReference>
<feature type="compositionally biased region" description="Basic and acidic residues" evidence="2">
    <location>
        <begin position="427"/>
        <end position="449"/>
    </location>
</feature>
<dbReference type="AlphaFoldDB" id="A0A1B0ATG8"/>
<evidence type="ECO:0000313" key="4">
    <source>
        <dbReference type="Proteomes" id="UP000092460"/>
    </source>
</evidence>
<feature type="region of interest" description="Disordered" evidence="2">
    <location>
        <begin position="258"/>
        <end position="291"/>
    </location>
</feature>
<evidence type="ECO:0000256" key="1">
    <source>
        <dbReference type="SAM" id="Coils"/>
    </source>
</evidence>
<proteinExistence type="predicted"/>
<evidence type="ECO:0000313" key="3">
    <source>
        <dbReference type="EnsemblMetazoa" id="GPPI007975-PA"/>
    </source>
</evidence>
<dbReference type="InterPro" id="IPR051647">
    <property type="entry name" value="Mediator_comp_sub12"/>
</dbReference>
<feature type="compositionally biased region" description="Polar residues" evidence="2">
    <location>
        <begin position="410"/>
        <end position="422"/>
    </location>
</feature>
<dbReference type="VEuPathDB" id="VectorBase:GPPI007975"/>
<keyword evidence="4" id="KW-1185">Reference proteome</keyword>
<reference evidence="3" key="2">
    <citation type="submission" date="2020-05" db="UniProtKB">
        <authorList>
            <consortium name="EnsemblMetazoa"/>
        </authorList>
    </citation>
    <scope>IDENTIFICATION</scope>
    <source>
        <strain evidence="3">IAEA</strain>
    </source>
</reference>
<dbReference type="EMBL" id="JXJN01003302">
    <property type="status" value="NOT_ANNOTATED_CDS"/>
    <property type="molecule type" value="Genomic_DNA"/>
</dbReference>
<dbReference type="STRING" id="67801.A0A1B0ATG8"/>
<dbReference type="PANTHER" id="PTHR46007">
    <property type="entry name" value="MEDIATOR OF RNA POLYMERASE II TRANSCRIPTION SUBUNIT 12"/>
    <property type="match status" value="1"/>
</dbReference>
<sequence>MLKWAVSGSRQAYLQDENEKLALLSISNTAIQQQQQQQQEQRQQQQQQQQQRRRLKCKSLNVCDEGNNVKRKTSWGGKENRCTSTPLHSSNHIYIESPSSKMGSLKDLSNIIAETSEFVRKSPLAAKEFNKDMPSNYASTLPTFDVEYSPCALISGQILALRGVGVPDSYFGKPRYLSSQLQAKDLSQLGEEALETKSICQNKISKNPTLSKSNLLSGPIKEDSSLSSSKMGDITLERMIDAILESTLKEKKLPKYSKHFHHHHHQQEQQQHQQQELSPTYTPGDDPASDLHEVWDSNELRYRQKEQKHMNRFSRKRLFNEPQINNPQQTTFIPDINTIKLKRQRVVRRKRKITQITDSIINSAHKLLGKSNPSTDTLTITACVPRSCVEGVYDCEIASSNDQPLKKSRNISSDSGHNSSNGEYDDGGDKSEAIFDNKVTERKTHDSAKRQLTFPII</sequence>
<accession>A0A1B0ATG8</accession>
<organism evidence="3 4">
    <name type="scientific">Glossina palpalis gambiensis</name>
    <dbReference type="NCBI Taxonomy" id="67801"/>
    <lineage>
        <taxon>Eukaryota</taxon>
        <taxon>Metazoa</taxon>
        <taxon>Ecdysozoa</taxon>
        <taxon>Arthropoda</taxon>
        <taxon>Hexapoda</taxon>
        <taxon>Insecta</taxon>
        <taxon>Pterygota</taxon>
        <taxon>Neoptera</taxon>
        <taxon>Endopterygota</taxon>
        <taxon>Diptera</taxon>
        <taxon>Brachycera</taxon>
        <taxon>Muscomorpha</taxon>
        <taxon>Hippoboscoidea</taxon>
        <taxon>Glossinidae</taxon>
        <taxon>Glossina</taxon>
    </lineage>
</organism>
<evidence type="ECO:0000256" key="2">
    <source>
        <dbReference type="SAM" id="MobiDB-lite"/>
    </source>
</evidence>
<dbReference type="GO" id="GO:0003713">
    <property type="term" value="F:transcription coactivator activity"/>
    <property type="evidence" value="ECO:0007669"/>
    <property type="project" value="TreeGrafter"/>
</dbReference>
<feature type="coiled-coil region" evidence="1">
    <location>
        <begin position="28"/>
        <end position="58"/>
    </location>
</feature>
<dbReference type="Proteomes" id="UP000092460">
    <property type="component" value="Unassembled WGS sequence"/>
</dbReference>
<dbReference type="GO" id="GO:0016592">
    <property type="term" value="C:mediator complex"/>
    <property type="evidence" value="ECO:0007669"/>
    <property type="project" value="TreeGrafter"/>
</dbReference>